<protein>
    <recommendedName>
        <fullName evidence="4">Flagellin N-terminal domain-containing protein</fullName>
    </recommendedName>
</protein>
<evidence type="ECO:0000256" key="2">
    <source>
        <dbReference type="ARBA" id="ARBA00005709"/>
    </source>
</evidence>
<dbReference type="Pfam" id="PF00669">
    <property type="entry name" value="Flagellin_N"/>
    <property type="match status" value="1"/>
</dbReference>
<dbReference type="OrthoDB" id="8328560at2"/>
<name>A0A254PRB7_9BURK</name>
<keyword evidence="6" id="KW-1185">Reference proteome</keyword>
<sequence length="265" mass="27670">MPKLSPILTNAINTVQENITKTQTKLATGLDPEISGTKASVILSLTSDIATWNTRASNLKLVDNIVSVAQTGLTSISTLLYQMKNIATLAETTTGTSDLASLSATYLSLATQIQSTANSASVNGSNLLNTSSGITIYPALSSYTTSTIYGYNFATVGTTLATSYSFPSGDSGANAAAKVTLLSGYITTLSTVQTSLSAYSDLLTATANAASSTADGLNSYISDLHGIDTTALQNDLQAYNNQQSIDYYLVGQMNAAASDELRIFR</sequence>
<reference evidence="5 6" key="1">
    <citation type="submission" date="2017-05" db="EMBL/GenBank/DDBJ databases">
        <title>Genome of Polynucleobacter sp. MWH-Feld-100.</title>
        <authorList>
            <person name="Hahn M.W."/>
        </authorList>
    </citation>
    <scope>NUCLEOTIDE SEQUENCE [LARGE SCALE GENOMIC DNA]</scope>
    <source>
        <strain evidence="5 6">MWH-Feld-100</strain>
    </source>
</reference>
<dbReference type="AlphaFoldDB" id="A0A254PRB7"/>
<comment type="subcellular location">
    <subcellularLocation>
        <location evidence="1">Bacterial flagellum</location>
    </subcellularLocation>
</comment>
<comment type="similarity">
    <text evidence="2">Belongs to the bacterial flagellin family.</text>
</comment>
<evidence type="ECO:0000313" key="5">
    <source>
        <dbReference type="EMBL" id="OWS69095.1"/>
    </source>
</evidence>
<dbReference type="Gene3D" id="1.20.1330.10">
    <property type="entry name" value="f41 fragment of flagellin, N-terminal domain"/>
    <property type="match status" value="1"/>
</dbReference>
<evidence type="ECO:0000259" key="4">
    <source>
        <dbReference type="Pfam" id="PF00669"/>
    </source>
</evidence>
<dbReference type="SUPFAM" id="SSF64518">
    <property type="entry name" value="Phase 1 flagellin"/>
    <property type="match status" value="1"/>
</dbReference>
<dbReference type="InterPro" id="IPR001029">
    <property type="entry name" value="Flagellin_N"/>
</dbReference>
<evidence type="ECO:0000256" key="1">
    <source>
        <dbReference type="ARBA" id="ARBA00004365"/>
    </source>
</evidence>
<evidence type="ECO:0000256" key="3">
    <source>
        <dbReference type="ARBA" id="ARBA00023143"/>
    </source>
</evidence>
<organism evidence="5 6">
    <name type="scientific">Polynucleobacter campilacus</name>
    <dbReference type="NCBI Taxonomy" id="1743163"/>
    <lineage>
        <taxon>Bacteria</taxon>
        <taxon>Pseudomonadati</taxon>
        <taxon>Pseudomonadota</taxon>
        <taxon>Betaproteobacteria</taxon>
        <taxon>Burkholderiales</taxon>
        <taxon>Burkholderiaceae</taxon>
        <taxon>Polynucleobacter</taxon>
    </lineage>
</organism>
<dbReference type="GO" id="GO:0009288">
    <property type="term" value="C:bacterial-type flagellum"/>
    <property type="evidence" value="ECO:0007669"/>
    <property type="project" value="UniProtKB-SubCell"/>
</dbReference>
<dbReference type="Proteomes" id="UP000197528">
    <property type="component" value="Unassembled WGS sequence"/>
</dbReference>
<dbReference type="GO" id="GO:0005198">
    <property type="term" value="F:structural molecule activity"/>
    <property type="evidence" value="ECO:0007669"/>
    <property type="project" value="InterPro"/>
</dbReference>
<comment type="caution">
    <text evidence="5">The sequence shown here is derived from an EMBL/GenBank/DDBJ whole genome shotgun (WGS) entry which is preliminary data.</text>
</comment>
<proteinExistence type="inferred from homology"/>
<feature type="domain" description="Flagellin N-terminal" evidence="4">
    <location>
        <begin position="9"/>
        <end position="130"/>
    </location>
</feature>
<accession>A0A254PRB7</accession>
<gene>
    <name evidence="5" type="ORF">CBI31_08460</name>
</gene>
<keyword evidence="3" id="KW-0975">Bacterial flagellum</keyword>
<evidence type="ECO:0000313" key="6">
    <source>
        <dbReference type="Proteomes" id="UP000197528"/>
    </source>
</evidence>
<dbReference type="EMBL" id="NGUP01000004">
    <property type="protein sequence ID" value="OWS69095.1"/>
    <property type="molecule type" value="Genomic_DNA"/>
</dbReference>